<dbReference type="SMART" id="SM00382">
    <property type="entry name" value="AAA"/>
    <property type="match status" value="1"/>
</dbReference>
<keyword evidence="2" id="KW-0813">Transport</keyword>
<evidence type="ECO:0000313" key="6">
    <source>
        <dbReference type="EMBL" id="ANS49485.1"/>
    </source>
</evidence>
<name>A0A9W3X1N7_BACTU</name>
<dbReference type="GO" id="GO:0005524">
    <property type="term" value="F:ATP binding"/>
    <property type="evidence" value="ECO:0007669"/>
    <property type="project" value="UniProtKB-KW"/>
</dbReference>
<dbReference type="InterPro" id="IPR017871">
    <property type="entry name" value="ABC_transporter-like_CS"/>
</dbReference>
<gene>
    <name evidence="6" type="ORF">BT246_41400</name>
</gene>
<dbReference type="PANTHER" id="PTHR43335:SF4">
    <property type="entry name" value="ABC TRANSPORTER, ATP-BINDING PROTEIN"/>
    <property type="match status" value="1"/>
</dbReference>
<dbReference type="SUPFAM" id="SSF52540">
    <property type="entry name" value="P-loop containing nucleoside triphosphate hydrolases"/>
    <property type="match status" value="1"/>
</dbReference>
<accession>A0A9W3X1N7</accession>
<dbReference type="InterPro" id="IPR027417">
    <property type="entry name" value="P-loop_NTPase"/>
</dbReference>
<evidence type="ECO:0000256" key="4">
    <source>
        <dbReference type="ARBA" id="ARBA00022840"/>
    </source>
</evidence>
<dbReference type="Proteomes" id="UP000092743">
    <property type="component" value="Chromosome"/>
</dbReference>
<dbReference type="PROSITE" id="PS00211">
    <property type="entry name" value="ABC_TRANSPORTER_1"/>
    <property type="match status" value="1"/>
</dbReference>
<keyword evidence="3" id="KW-0547">Nucleotide-binding</keyword>
<dbReference type="InterPro" id="IPR003593">
    <property type="entry name" value="AAA+_ATPase"/>
</dbReference>
<dbReference type="InterPro" id="IPR003439">
    <property type="entry name" value="ABC_transporter-like_ATP-bd"/>
</dbReference>
<dbReference type="PANTHER" id="PTHR43335">
    <property type="entry name" value="ABC TRANSPORTER, ATP-BINDING PROTEIN"/>
    <property type="match status" value="1"/>
</dbReference>
<dbReference type="Pfam" id="PF00005">
    <property type="entry name" value="ABC_tran"/>
    <property type="match status" value="1"/>
</dbReference>
<evidence type="ECO:0000256" key="3">
    <source>
        <dbReference type="ARBA" id="ARBA00022741"/>
    </source>
</evidence>
<dbReference type="Gene3D" id="3.40.50.300">
    <property type="entry name" value="P-loop containing nucleotide triphosphate hydrolases"/>
    <property type="match status" value="1"/>
</dbReference>
<protein>
    <recommendedName>
        <fullName evidence="5">ABC transporter domain-containing protein</fullName>
    </recommendedName>
</protein>
<evidence type="ECO:0000313" key="7">
    <source>
        <dbReference type="Proteomes" id="UP000092743"/>
    </source>
</evidence>
<reference evidence="6 7" key="1">
    <citation type="submission" date="2016-04" db="EMBL/GenBank/DDBJ databases">
        <title>High quality genome of the nematocidal Bacillus thuringiensis MYBT18246.</title>
        <authorList>
            <person name="Hollensteiner J."/>
            <person name="Poehlein A."/>
            <person name="Sproeer C."/>
            <person name="Bunk B."/>
            <person name="Rosenstiel P."/>
            <person name="Schulenburg H."/>
            <person name="Liesegang H."/>
        </authorList>
    </citation>
    <scope>NUCLEOTIDE SEQUENCE [LARGE SCALE GENOMIC DNA]</scope>
    <source>
        <strain evidence="6 7">MYBT18246</strain>
    </source>
</reference>
<proteinExistence type="inferred from homology"/>
<dbReference type="GO" id="GO:0016887">
    <property type="term" value="F:ATP hydrolysis activity"/>
    <property type="evidence" value="ECO:0007669"/>
    <property type="project" value="InterPro"/>
</dbReference>
<comment type="similarity">
    <text evidence="1">Belongs to the ABC transporter superfamily.</text>
</comment>
<dbReference type="RefSeq" id="WP_065484955.1">
    <property type="nucleotide sequence ID" value="NZ_CP015350.1"/>
</dbReference>
<evidence type="ECO:0000259" key="5">
    <source>
        <dbReference type="PROSITE" id="PS50893"/>
    </source>
</evidence>
<keyword evidence="4" id="KW-0067">ATP-binding</keyword>
<dbReference type="AlphaFoldDB" id="A0A9W3X1N7"/>
<evidence type="ECO:0000256" key="2">
    <source>
        <dbReference type="ARBA" id="ARBA00022448"/>
    </source>
</evidence>
<organism evidence="6 7">
    <name type="scientific">Bacillus thuringiensis</name>
    <dbReference type="NCBI Taxonomy" id="1428"/>
    <lineage>
        <taxon>Bacteria</taxon>
        <taxon>Bacillati</taxon>
        <taxon>Bacillota</taxon>
        <taxon>Bacilli</taxon>
        <taxon>Bacillales</taxon>
        <taxon>Bacillaceae</taxon>
        <taxon>Bacillus</taxon>
        <taxon>Bacillus cereus group</taxon>
    </lineage>
</organism>
<sequence length="244" mass="27576">MNNEIVLEANHLTKTVGGKTIVNDFSTKIYKGDICGFLGPNGAGKTTVMRMFTGLIRPTKRGHKISGQDVNQNRQQALMNMGAIIESPIFFPYMTGRKMLQNLARLYPALSRKEQLEQVEAILSIVRLTEDADVKIKNYSLGMRQRLGIAQALLGDPDVILLDEPANGLDPMGMRELRELILELREKKNLTFFISSHLLDEIQQMCDRLVIIRNGKLITQGRKDELITDPTKRLEDVFVEMMTS</sequence>
<dbReference type="PROSITE" id="PS50893">
    <property type="entry name" value="ABC_TRANSPORTER_2"/>
    <property type="match status" value="1"/>
</dbReference>
<feature type="domain" description="ABC transporter" evidence="5">
    <location>
        <begin position="7"/>
        <end position="239"/>
    </location>
</feature>
<dbReference type="EMBL" id="CP015350">
    <property type="protein sequence ID" value="ANS49485.1"/>
    <property type="molecule type" value="Genomic_DNA"/>
</dbReference>
<evidence type="ECO:0000256" key="1">
    <source>
        <dbReference type="ARBA" id="ARBA00005417"/>
    </source>
</evidence>